<name>A0A0G4GE18_9ALVE</name>
<evidence type="ECO:0000256" key="1">
    <source>
        <dbReference type="SAM" id="MobiDB-lite"/>
    </source>
</evidence>
<reference evidence="2" key="1">
    <citation type="submission" date="2014-11" db="EMBL/GenBank/DDBJ databases">
        <authorList>
            <person name="Otto D Thomas"/>
            <person name="Naeem Raeece"/>
        </authorList>
    </citation>
    <scope>NUCLEOTIDE SEQUENCE</scope>
</reference>
<accession>A0A0G4GE18</accession>
<dbReference type="VEuPathDB" id="CryptoDB:Cvel_21457"/>
<dbReference type="AlphaFoldDB" id="A0A0G4GE18"/>
<feature type="region of interest" description="Disordered" evidence="1">
    <location>
        <begin position="327"/>
        <end position="368"/>
    </location>
</feature>
<proteinExistence type="predicted"/>
<dbReference type="EMBL" id="CDMZ01001120">
    <property type="protein sequence ID" value="CEM27609.1"/>
    <property type="molecule type" value="Genomic_DNA"/>
</dbReference>
<sequence length="493" mass="53887">MKIGVAGREGGQQGVNSVQVLGDGGAMVTRVRNRDFGIFVGGGNIGTPMFRGRGTGVASDNLVGVRMVAMIGKKHGSTPPKGPTTGLWGLPGEGDGCNESLGPQLQNARCRVQGIDLPKKAETGITAEWALSNKTKNRLTHAYNGNSAVAGGQPDLPRQIAAVGKEIAMVKAALGLPSDENPGAYKDWEPQQLRDQLTELQKKENLLLAQQQRVSASSAENGWRISARLILKDGESQSFRGRLARLLQSQTVSAFGKCPPLGATDSEVHVEFFSSSTDGAGKIHAVLQRAIADCKDEFSSTHCEVVPAAQPPGLTVWSHIEGERSLHSGEMDPVNEGQGWSKGTPDRGQNDDGVSSTTRERAHHRPQDAWPREVRILDESFGNLVDKDVRDATTRIRKVAHSLYDDFYFFFRLKIHNPQLYELVPTWKSTAGTKRVENEMDVAEARWQYGQATVALQKAILYRECLTRWYWHGGSAPPAALIQEIKEKMELDF</sequence>
<gene>
    <name evidence="2" type="ORF">Cvel_21457</name>
</gene>
<evidence type="ECO:0000313" key="2">
    <source>
        <dbReference type="EMBL" id="CEM27609.1"/>
    </source>
</evidence>
<protein>
    <submittedName>
        <fullName evidence="2">Uncharacterized protein</fullName>
    </submittedName>
</protein>
<organism evidence="2">
    <name type="scientific">Chromera velia CCMP2878</name>
    <dbReference type="NCBI Taxonomy" id="1169474"/>
    <lineage>
        <taxon>Eukaryota</taxon>
        <taxon>Sar</taxon>
        <taxon>Alveolata</taxon>
        <taxon>Colpodellida</taxon>
        <taxon>Chromeraceae</taxon>
        <taxon>Chromera</taxon>
    </lineage>
</organism>